<gene>
    <name evidence="3" type="ORF">D9758_013843</name>
</gene>
<feature type="region of interest" description="Disordered" evidence="2">
    <location>
        <begin position="96"/>
        <end position="141"/>
    </location>
</feature>
<dbReference type="AlphaFoldDB" id="A0A8H5FSW2"/>
<evidence type="ECO:0000256" key="1">
    <source>
        <dbReference type="SAM" id="Coils"/>
    </source>
</evidence>
<dbReference type="EMBL" id="JAACJM010000089">
    <property type="protein sequence ID" value="KAF5347849.1"/>
    <property type="molecule type" value="Genomic_DNA"/>
</dbReference>
<keyword evidence="4" id="KW-1185">Reference proteome</keyword>
<evidence type="ECO:0000256" key="2">
    <source>
        <dbReference type="SAM" id="MobiDB-lite"/>
    </source>
</evidence>
<dbReference type="OrthoDB" id="2404451at2759"/>
<reference evidence="3 4" key="1">
    <citation type="journal article" date="2020" name="ISME J.">
        <title>Uncovering the hidden diversity of litter-decomposition mechanisms in mushroom-forming fungi.</title>
        <authorList>
            <person name="Floudas D."/>
            <person name="Bentzer J."/>
            <person name="Ahren D."/>
            <person name="Johansson T."/>
            <person name="Persson P."/>
            <person name="Tunlid A."/>
        </authorList>
    </citation>
    <scope>NUCLEOTIDE SEQUENCE [LARGE SCALE GENOMIC DNA]</scope>
    <source>
        <strain evidence="3 4">CBS 291.85</strain>
    </source>
</reference>
<feature type="coiled-coil region" evidence="1">
    <location>
        <begin position="155"/>
        <end position="182"/>
    </location>
</feature>
<feature type="compositionally biased region" description="Acidic residues" evidence="2">
    <location>
        <begin position="120"/>
        <end position="133"/>
    </location>
</feature>
<organism evidence="3 4">
    <name type="scientific">Tetrapyrgos nigripes</name>
    <dbReference type="NCBI Taxonomy" id="182062"/>
    <lineage>
        <taxon>Eukaryota</taxon>
        <taxon>Fungi</taxon>
        <taxon>Dikarya</taxon>
        <taxon>Basidiomycota</taxon>
        <taxon>Agaricomycotina</taxon>
        <taxon>Agaricomycetes</taxon>
        <taxon>Agaricomycetidae</taxon>
        <taxon>Agaricales</taxon>
        <taxon>Marasmiineae</taxon>
        <taxon>Marasmiaceae</taxon>
        <taxon>Tetrapyrgos</taxon>
    </lineage>
</organism>
<evidence type="ECO:0000313" key="3">
    <source>
        <dbReference type="EMBL" id="KAF5347849.1"/>
    </source>
</evidence>
<accession>A0A8H5FSW2</accession>
<proteinExistence type="predicted"/>
<evidence type="ECO:0000313" key="4">
    <source>
        <dbReference type="Proteomes" id="UP000559256"/>
    </source>
</evidence>
<dbReference type="Proteomes" id="UP000559256">
    <property type="component" value="Unassembled WGS sequence"/>
</dbReference>
<protein>
    <submittedName>
        <fullName evidence="3">Uncharacterized protein</fullName>
    </submittedName>
</protein>
<keyword evidence="1" id="KW-0175">Coiled coil</keyword>
<comment type="caution">
    <text evidence="3">The sequence shown here is derived from an EMBL/GenBank/DDBJ whole genome shotgun (WGS) entry which is preliminary data.</text>
</comment>
<dbReference type="InterPro" id="IPR004242">
    <property type="entry name" value="Transposase_21"/>
</dbReference>
<dbReference type="Pfam" id="PF02992">
    <property type="entry name" value="Transposase_21"/>
    <property type="match status" value="1"/>
</dbReference>
<sequence length="863" mass="97766">MSERNVLNHKHAAFIAEKGAKAAQQAADAMEAALLEADCEDNDVLDEDEDIAIGVIVVPGENIPQNVTIPPAEDQLIESGNDADVFMDDSIPFEDNCNIDIPDDSKTDEDDREHDRLLDEEHEVDWEKEEAEYSEAGGASSDEFHGIEEEMNQGLTADELAMEELLAELEEYQDVLSDEELTSLHTFAFKLKSNITNAGFDMLPFIFPREPVKTWKATQCEVSELSRLHPQLYDMCVNSCLAYTGTCQFCGEQRLRPDSKPRKLFVYIPLIPCLIGYYQSPSMIKKLKYCSDFQSDSDLINDVFDSILYKQLLTKPVIVNGETLDHKHFSDQRDIALGFGTDGFALWIRWKETCWPLIIFNYNLAPEICFHQEYTLCLGVIPGPKKPKDFDSFGWPFKEELDKLTKGVTAWDAETRAMFKLFAYLLYLFGDMPTMSMVMHMKGHNRSKPLKSSLLHLHTCHSRQYGIKGISIFGQLSSITFPNSFPHDFMHLVFENNLENLVKHWTGQFKGLDDGIGGYQFTEGVWTAIGAATAASVRKLIQLCLQFEYTTEDIQKIRLGFANWVYKYEELYIQNNPSRLSAAPVTLHGLLHIPDHIEQTGPTWASWAFLIERFCGFLSPKFKSHWYPWANISNFILTDAHLSHVTVTCRLENKLRLKMVKNGDIKGQFTHPSYSTCILHPLRKPSGTVTPLLHEKIIIHFTTRFAPSPTPSAVKRCCAEVKKSYDHSRHLFFPMQKTEGMRHLSVIYESNASLADQDPDVTLLDLETKSADTMDMDLKDSLDSDLFDLRYKPATWVGSGEPALQAHSTPKASHNGAETQIKLSNTLSEREAALKERDLALTRVAFLKSQLNAVHALSAIDKN</sequence>
<name>A0A8H5FSW2_9AGAR</name>